<keyword evidence="2" id="KW-1185">Reference proteome</keyword>
<evidence type="ECO:0000313" key="1">
    <source>
        <dbReference type="EMBL" id="MBB5316358.1"/>
    </source>
</evidence>
<gene>
    <name evidence="1" type="ORF">HDF09_001008</name>
</gene>
<sequence>MRSDSAALTVGIGRDHSDITSAVLAQFGVDQTEQPACVFEEQEEALAEVLCDLRGIGALGTLEVVVGGEGAVDERDQPVGVLGGG</sequence>
<protein>
    <submittedName>
        <fullName evidence="1">Uncharacterized protein</fullName>
    </submittedName>
</protein>
<dbReference type="AlphaFoldDB" id="A0A7W8IHI0"/>
<dbReference type="Proteomes" id="UP000568106">
    <property type="component" value="Unassembled WGS sequence"/>
</dbReference>
<comment type="caution">
    <text evidence="1">The sequence shown here is derived from an EMBL/GenBank/DDBJ whole genome shotgun (WGS) entry which is preliminary data.</text>
</comment>
<accession>A0A7W8IHI0</accession>
<reference evidence="1" key="1">
    <citation type="submission" date="2020-08" db="EMBL/GenBank/DDBJ databases">
        <title>Genomic Encyclopedia of Type Strains, Phase IV (KMG-V): Genome sequencing to study the core and pangenomes of soil and plant-associated prokaryotes.</title>
        <authorList>
            <person name="Whitman W."/>
        </authorList>
    </citation>
    <scope>NUCLEOTIDE SEQUENCE [LARGE SCALE GENOMIC DNA]</scope>
    <source>
        <strain evidence="1">M8UP27</strain>
    </source>
</reference>
<dbReference type="EMBL" id="JACHDY010000001">
    <property type="protein sequence ID" value="MBB5316358.1"/>
    <property type="molecule type" value="Genomic_DNA"/>
</dbReference>
<name>A0A7W8IHI0_9BACT</name>
<evidence type="ECO:0000313" key="2">
    <source>
        <dbReference type="Proteomes" id="UP000568106"/>
    </source>
</evidence>
<proteinExistence type="predicted"/>
<organism evidence="1 2">
    <name type="scientific">Tunturiibacter empetritectus</name>
    <dbReference type="NCBI Taxonomy" id="3069691"/>
    <lineage>
        <taxon>Bacteria</taxon>
        <taxon>Pseudomonadati</taxon>
        <taxon>Acidobacteriota</taxon>
        <taxon>Terriglobia</taxon>
        <taxon>Terriglobales</taxon>
        <taxon>Acidobacteriaceae</taxon>
        <taxon>Tunturiibacter</taxon>
    </lineage>
</organism>